<keyword evidence="2" id="KW-1185">Reference proteome</keyword>
<dbReference type="RefSeq" id="WP_336495862.1">
    <property type="nucleotide sequence ID" value="NZ_JBAWSY010000001.1"/>
</dbReference>
<name>A0ABU8EZW7_9BACI</name>
<reference evidence="1 2" key="1">
    <citation type="submission" date="2024-01" db="EMBL/GenBank/DDBJ databases">
        <title>Seven novel Bacillus-like species.</title>
        <authorList>
            <person name="Liu G."/>
        </authorList>
    </citation>
    <scope>NUCLEOTIDE SEQUENCE [LARGE SCALE GENOMIC DNA]</scope>
    <source>
        <strain evidence="1 2">FJAT-51614</strain>
    </source>
</reference>
<dbReference type="Proteomes" id="UP001364890">
    <property type="component" value="Unassembled WGS sequence"/>
</dbReference>
<comment type="caution">
    <text evidence="1">The sequence shown here is derived from an EMBL/GenBank/DDBJ whole genome shotgun (WGS) entry which is preliminary data.</text>
</comment>
<protein>
    <submittedName>
        <fullName evidence="1">Uncharacterized protein</fullName>
    </submittedName>
</protein>
<organism evidence="1 2">
    <name type="scientific">Psychrobacillus mangrovi</name>
    <dbReference type="NCBI Taxonomy" id="3117745"/>
    <lineage>
        <taxon>Bacteria</taxon>
        <taxon>Bacillati</taxon>
        <taxon>Bacillota</taxon>
        <taxon>Bacilli</taxon>
        <taxon>Bacillales</taxon>
        <taxon>Bacillaceae</taxon>
        <taxon>Psychrobacillus</taxon>
    </lineage>
</organism>
<proteinExistence type="predicted"/>
<sequence>MNENVIAQYKEEENVMISLFAQWCVNHNLDAAQLYNKAYPLQQDNELLLSIIEITEKNSLHVDTETLMQVLQLFGNDDLAIEVFQAAENRK</sequence>
<evidence type="ECO:0000313" key="1">
    <source>
        <dbReference type="EMBL" id="MEI4768301.1"/>
    </source>
</evidence>
<gene>
    <name evidence="1" type="ORF">WAX74_01360</name>
</gene>
<evidence type="ECO:0000313" key="2">
    <source>
        <dbReference type="Proteomes" id="UP001364890"/>
    </source>
</evidence>
<accession>A0ABU8EZW7</accession>
<dbReference type="EMBL" id="JBAWSY010000001">
    <property type="protein sequence ID" value="MEI4768301.1"/>
    <property type="molecule type" value="Genomic_DNA"/>
</dbReference>